<keyword evidence="11" id="KW-1185">Reference proteome</keyword>
<keyword evidence="7" id="KW-0812">Transmembrane</keyword>
<gene>
    <name evidence="10" type="ORF">E2562_020145</name>
</gene>
<keyword evidence="8" id="KW-0603">Photosystem I</keyword>
<dbReference type="GO" id="GO:0009507">
    <property type="term" value="C:chloroplast"/>
    <property type="evidence" value="ECO:0007669"/>
    <property type="project" value="UniProtKB-SubCell"/>
</dbReference>
<dbReference type="EMBL" id="SPHZ02000012">
    <property type="protein sequence ID" value="KAF0888923.1"/>
    <property type="molecule type" value="Genomic_DNA"/>
</dbReference>
<name>A0A6G1BNF3_9ORYZ</name>
<evidence type="ECO:0000256" key="1">
    <source>
        <dbReference type="ARBA" id="ARBA00004141"/>
    </source>
</evidence>
<dbReference type="PANTHER" id="PTHR34195">
    <property type="entry name" value="PHOTOSYSTEM I REACTION CENTER SUBUNIT V, CHLOROPLASTIC-RELATED"/>
    <property type="match status" value="1"/>
</dbReference>
<evidence type="ECO:0000313" key="11">
    <source>
        <dbReference type="Proteomes" id="UP000479710"/>
    </source>
</evidence>
<evidence type="ECO:0000256" key="3">
    <source>
        <dbReference type="ARBA" id="ARBA00006458"/>
    </source>
</evidence>
<comment type="subcellular location">
    <subcellularLocation>
        <location evidence="1">Membrane</location>
        <topology evidence="1">Multi-pass membrane protein</topology>
    </subcellularLocation>
    <subcellularLocation>
        <location evidence="2">Plastid</location>
        <location evidence="2">Chloroplast</location>
    </subcellularLocation>
</comment>
<dbReference type="InterPro" id="IPR023618">
    <property type="entry name" value="PSI_PsaG/PsaK_dom"/>
</dbReference>
<evidence type="ECO:0000256" key="7">
    <source>
        <dbReference type="ARBA" id="ARBA00022692"/>
    </source>
</evidence>
<protein>
    <submittedName>
        <fullName evidence="10">Uncharacterized protein</fullName>
    </submittedName>
</protein>
<keyword evidence="5" id="KW-0602">Photosynthesis</keyword>
<comment type="similarity">
    <text evidence="3">Belongs to the PsaG/PsaK family.</text>
</comment>
<dbReference type="GO" id="GO:0015979">
    <property type="term" value="P:photosynthesis"/>
    <property type="evidence" value="ECO:0007669"/>
    <property type="project" value="UniProtKB-KW"/>
</dbReference>
<dbReference type="OrthoDB" id="494978at2759"/>
<sequence>MERMTVTNLCESVPEDKVRIPEDKVGKPIDLGMNVQTSVNRKNVAKQVPEKNSKTHFDAGDERAKEYSGLLKSNDPVSFKLVLRPR</sequence>
<dbReference type="PANTHER" id="PTHR34195:SF1">
    <property type="entry name" value="PHOTOSYSTEM I REACTION CENTER SUBUNIT V, CHLOROPLASTIC"/>
    <property type="match status" value="1"/>
</dbReference>
<comment type="caution">
    <text evidence="10">The sequence shown here is derived from an EMBL/GenBank/DDBJ whole genome shotgun (WGS) entry which is preliminary data.</text>
</comment>
<dbReference type="GO" id="GO:0009522">
    <property type="term" value="C:photosystem I"/>
    <property type="evidence" value="ECO:0007669"/>
    <property type="project" value="UniProtKB-KW"/>
</dbReference>
<evidence type="ECO:0000313" key="10">
    <source>
        <dbReference type="EMBL" id="KAF0888923.1"/>
    </source>
</evidence>
<proteinExistence type="inferred from homology"/>
<dbReference type="Proteomes" id="UP000479710">
    <property type="component" value="Unassembled WGS sequence"/>
</dbReference>
<reference evidence="10 11" key="1">
    <citation type="submission" date="2019-11" db="EMBL/GenBank/DDBJ databases">
        <title>Whole genome sequence of Oryza granulata.</title>
        <authorList>
            <person name="Li W."/>
        </authorList>
    </citation>
    <scope>NUCLEOTIDE SEQUENCE [LARGE SCALE GENOMIC DNA]</scope>
    <source>
        <strain evidence="11">cv. Menghai</strain>
        <tissue evidence="10">Leaf</tissue>
    </source>
</reference>
<keyword evidence="4" id="KW-0150">Chloroplast</keyword>
<keyword evidence="9" id="KW-0472">Membrane</keyword>
<dbReference type="AlphaFoldDB" id="A0A6G1BNF3"/>
<evidence type="ECO:0000256" key="2">
    <source>
        <dbReference type="ARBA" id="ARBA00004229"/>
    </source>
</evidence>
<evidence type="ECO:0000256" key="4">
    <source>
        <dbReference type="ARBA" id="ARBA00022528"/>
    </source>
</evidence>
<organism evidence="10 11">
    <name type="scientific">Oryza meyeriana var. granulata</name>
    <dbReference type="NCBI Taxonomy" id="110450"/>
    <lineage>
        <taxon>Eukaryota</taxon>
        <taxon>Viridiplantae</taxon>
        <taxon>Streptophyta</taxon>
        <taxon>Embryophyta</taxon>
        <taxon>Tracheophyta</taxon>
        <taxon>Spermatophyta</taxon>
        <taxon>Magnoliopsida</taxon>
        <taxon>Liliopsida</taxon>
        <taxon>Poales</taxon>
        <taxon>Poaceae</taxon>
        <taxon>BOP clade</taxon>
        <taxon>Oryzoideae</taxon>
        <taxon>Oryzeae</taxon>
        <taxon>Oryzinae</taxon>
        <taxon>Oryza</taxon>
        <taxon>Oryza meyeriana</taxon>
    </lineage>
</organism>
<dbReference type="InterPro" id="IPR016370">
    <property type="entry name" value="PSI_PsaG/PsaK_pln"/>
</dbReference>
<evidence type="ECO:0000256" key="6">
    <source>
        <dbReference type="ARBA" id="ARBA00022640"/>
    </source>
</evidence>
<keyword evidence="6" id="KW-0934">Plastid</keyword>
<dbReference type="Gene3D" id="1.10.286.40">
    <property type="entry name" value="Chlorophyll a-b binding protein like"/>
    <property type="match status" value="1"/>
</dbReference>
<accession>A0A6G1BNF3</accession>
<evidence type="ECO:0000256" key="9">
    <source>
        <dbReference type="ARBA" id="ARBA00023136"/>
    </source>
</evidence>
<evidence type="ECO:0000256" key="8">
    <source>
        <dbReference type="ARBA" id="ARBA00022836"/>
    </source>
</evidence>
<evidence type="ECO:0000256" key="5">
    <source>
        <dbReference type="ARBA" id="ARBA00022531"/>
    </source>
</evidence>